<proteinExistence type="predicted"/>
<accession>A0A1Z5SWG1</accession>
<gene>
    <name evidence="1" type="ORF">BTJ68_10717</name>
</gene>
<organism evidence="1 2">
    <name type="scientific">Hortaea werneckii EXF-2000</name>
    <dbReference type="NCBI Taxonomy" id="1157616"/>
    <lineage>
        <taxon>Eukaryota</taxon>
        <taxon>Fungi</taxon>
        <taxon>Dikarya</taxon>
        <taxon>Ascomycota</taxon>
        <taxon>Pezizomycotina</taxon>
        <taxon>Dothideomycetes</taxon>
        <taxon>Dothideomycetidae</taxon>
        <taxon>Mycosphaerellales</taxon>
        <taxon>Teratosphaeriaceae</taxon>
        <taxon>Hortaea</taxon>
    </lineage>
</organism>
<protein>
    <submittedName>
        <fullName evidence="1">Uncharacterized protein</fullName>
    </submittedName>
</protein>
<keyword evidence="2" id="KW-1185">Reference proteome</keyword>
<dbReference type="InParanoid" id="A0A1Z5SWG1"/>
<dbReference type="OrthoDB" id="3816525at2759"/>
<dbReference type="Proteomes" id="UP000194280">
    <property type="component" value="Unassembled WGS sequence"/>
</dbReference>
<evidence type="ECO:0000313" key="2">
    <source>
        <dbReference type="Proteomes" id="UP000194280"/>
    </source>
</evidence>
<reference evidence="1 2" key="1">
    <citation type="submission" date="2017-01" db="EMBL/GenBank/DDBJ databases">
        <title>The recent genome duplication of the halophilic yeast Hortaea werneckii: insights from long-read sequencing.</title>
        <authorList>
            <person name="Sinha S."/>
            <person name="Flibotte S."/>
            <person name="Neira M."/>
            <person name="Lenassi M."/>
            <person name="Gostincar C."/>
            <person name="Stajich J.E."/>
            <person name="Nislow C.E."/>
        </authorList>
    </citation>
    <scope>NUCLEOTIDE SEQUENCE [LARGE SCALE GENOMIC DNA]</scope>
    <source>
        <strain evidence="1 2">EXF-2000</strain>
    </source>
</reference>
<name>A0A1Z5SWG1_HORWE</name>
<dbReference type="VEuPathDB" id="FungiDB:BTJ68_10717"/>
<dbReference type="EMBL" id="MUNK01000217">
    <property type="protein sequence ID" value="OTA25077.1"/>
    <property type="molecule type" value="Genomic_DNA"/>
</dbReference>
<evidence type="ECO:0000313" key="1">
    <source>
        <dbReference type="EMBL" id="OTA25077.1"/>
    </source>
</evidence>
<dbReference type="AlphaFoldDB" id="A0A1Z5SWG1"/>
<comment type="caution">
    <text evidence="1">The sequence shown here is derived from an EMBL/GenBank/DDBJ whole genome shotgun (WGS) entry which is preliminary data.</text>
</comment>
<sequence>MSRNRSNCDPNTLQPIDLPSGWNDNSTRLCGISWPLETPYTNLSACCSGGPLEVSRGCWQYCPTDLSNSAFLRCAVEHIGNVSNGGSSCNRRLNAAAGMGTAVPGLGQWVGLVMLWVVVAKAFL</sequence>